<keyword evidence="4" id="KW-1185">Reference proteome</keyword>
<dbReference type="InterPro" id="IPR011551">
    <property type="entry name" value="NTP_PyrPHydrolase_MazG"/>
</dbReference>
<gene>
    <name evidence="3" type="ORF">TrLO_g1641</name>
</gene>
<dbReference type="PANTHER" id="PTHR30522">
    <property type="entry name" value="NUCLEOSIDE TRIPHOSPHATE PYROPHOSPHOHYDROLASE"/>
    <property type="match status" value="1"/>
</dbReference>
<dbReference type="GO" id="GO:0006203">
    <property type="term" value="P:dGTP catabolic process"/>
    <property type="evidence" value="ECO:0007669"/>
    <property type="project" value="TreeGrafter"/>
</dbReference>
<dbReference type="GO" id="GO:0046081">
    <property type="term" value="P:dUTP catabolic process"/>
    <property type="evidence" value="ECO:0007669"/>
    <property type="project" value="TreeGrafter"/>
</dbReference>
<comment type="caution">
    <text evidence="3">The sequence shown here is derived from an EMBL/GenBank/DDBJ whole genome shotgun (WGS) entry which is preliminary data.</text>
</comment>
<feature type="domain" description="NTP pyrophosphohydrolase MazG-like" evidence="2">
    <location>
        <begin position="68"/>
        <end position="152"/>
    </location>
</feature>
<dbReference type="Proteomes" id="UP001165122">
    <property type="component" value="Unassembled WGS sequence"/>
</dbReference>
<dbReference type="AlphaFoldDB" id="A0A9W7E985"/>
<dbReference type="GO" id="GO:0046076">
    <property type="term" value="P:dTTP catabolic process"/>
    <property type="evidence" value="ECO:0007669"/>
    <property type="project" value="TreeGrafter"/>
</dbReference>
<dbReference type="PANTHER" id="PTHR30522:SF0">
    <property type="entry name" value="NUCLEOSIDE TRIPHOSPHATE PYROPHOSPHOHYDROLASE"/>
    <property type="match status" value="1"/>
</dbReference>
<organism evidence="3 4">
    <name type="scientific">Triparma laevis f. longispina</name>
    <dbReference type="NCBI Taxonomy" id="1714387"/>
    <lineage>
        <taxon>Eukaryota</taxon>
        <taxon>Sar</taxon>
        <taxon>Stramenopiles</taxon>
        <taxon>Ochrophyta</taxon>
        <taxon>Bolidophyceae</taxon>
        <taxon>Parmales</taxon>
        <taxon>Triparmaceae</taxon>
        <taxon>Triparma</taxon>
    </lineage>
</organism>
<dbReference type="Pfam" id="PF03819">
    <property type="entry name" value="MazG"/>
    <property type="match status" value="1"/>
</dbReference>
<dbReference type="GO" id="GO:0046047">
    <property type="term" value="P:TTP catabolic process"/>
    <property type="evidence" value="ECO:0007669"/>
    <property type="project" value="TreeGrafter"/>
</dbReference>
<name>A0A9W7E985_9STRA</name>
<evidence type="ECO:0000313" key="4">
    <source>
        <dbReference type="Proteomes" id="UP001165122"/>
    </source>
</evidence>
<evidence type="ECO:0000313" key="3">
    <source>
        <dbReference type="EMBL" id="GMH67468.1"/>
    </source>
</evidence>
<proteinExistence type="predicted"/>
<dbReference type="Gene3D" id="1.10.287.1080">
    <property type="entry name" value="MazG-like"/>
    <property type="match status" value="1"/>
</dbReference>
<protein>
    <recommendedName>
        <fullName evidence="2">NTP pyrophosphohydrolase MazG-like domain-containing protein</fullName>
    </recommendedName>
</protein>
<evidence type="ECO:0000256" key="1">
    <source>
        <dbReference type="SAM" id="MobiDB-lite"/>
    </source>
</evidence>
<feature type="region of interest" description="Disordered" evidence="1">
    <location>
        <begin position="1"/>
        <end position="43"/>
    </location>
</feature>
<accession>A0A9W7E985</accession>
<evidence type="ECO:0000259" key="2">
    <source>
        <dbReference type="Pfam" id="PF03819"/>
    </source>
</evidence>
<dbReference type="InterPro" id="IPR004518">
    <property type="entry name" value="MazG-like_dom"/>
</dbReference>
<feature type="compositionally biased region" description="Polar residues" evidence="1">
    <location>
        <begin position="13"/>
        <end position="24"/>
    </location>
</feature>
<reference evidence="4" key="1">
    <citation type="journal article" date="2023" name="Commun. Biol.">
        <title>Genome analysis of Parmales, the sister group of diatoms, reveals the evolutionary specialization of diatoms from phago-mixotrophs to photoautotrophs.</title>
        <authorList>
            <person name="Ban H."/>
            <person name="Sato S."/>
            <person name="Yoshikawa S."/>
            <person name="Yamada K."/>
            <person name="Nakamura Y."/>
            <person name="Ichinomiya M."/>
            <person name="Sato N."/>
            <person name="Blanc-Mathieu R."/>
            <person name="Endo H."/>
            <person name="Kuwata A."/>
            <person name="Ogata H."/>
        </authorList>
    </citation>
    <scope>NUCLEOTIDE SEQUENCE [LARGE SCALE GENOMIC DNA]</scope>
    <source>
        <strain evidence="4">NIES 3700</strain>
    </source>
</reference>
<dbReference type="OrthoDB" id="197698at2759"/>
<sequence length="269" mass="29676">MLSFFARKKTVQPDLSDSWSDLNRSPSPSPAQSSSKPKHSNLSDSSRALNLVSLLTSTPCPWTATVKPEEMVEWLKSECGEVVEEVKRMRNIDAATLPPSHLSHHIFSLQSELGDVLFDALMLNSICARDFGFDATESWNKACEKVERRTPYMKEWGEKGVTATTSEEAEALWKKVKKEEKAELAAELELLNLPPASTPSPFEKTLTSALNLASQNPPLLLATFSLGMSFGAALASSFFNVNGGGTKIEESQPQNWKIKDLLKDVKMSL</sequence>
<dbReference type="GO" id="GO:0047429">
    <property type="term" value="F:nucleoside triphosphate diphosphatase activity"/>
    <property type="evidence" value="ECO:0007669"/>
    <property type="project" value="TreeGrafter"/>
</dbReference>
<dbReference type="SUPFAM" id="SSF101386">
    <property type="entry name" value="all-alpha NTP pyrophosphatases"/>
    <property type="match status" value="1"/>
</dbReference>
<dbReference type="GO" id="GO:0046061">
    <property type="term" value="P:dATP catabolic process"/>
    <property type="evidence" value="ECO:0007669"/>
    <property type="project" value="TreeGrafter"/>
</dbReference>
<feature type="compositionally biased region" description="Basic residues" evidence="1">
    <location>
        <begin position="1"/>
        <end position="10"/>
    </location>
</feature>
<dbReference type="GO" id="GO:0046052">
    <property type="term" value="P:UTP catabolic process"/>
    <property type="evidence" value="ECO:0007669"/>
    <property type="project" value="TreeGrafter"/>
</dbReference>
<dbReference type="EMBL" id="BRXW01000574">
    <property type="protein sequence ID" value="GMH67468.1"/>
    <property type="molecule type" value="Genomic_DNA"/>
</dbReference>